<organism evidence="1">
    <name type="scientific">uncultured Solirubrobacterales bacterium</name>
    <dbReference type="NCBI Taxonomy" id="768556"/>
    <lineage>
        <taxon>Bacteria</taxon>
        <taxon>Bacillati</taxon>
        <taxon>Actinomycetota</taxon>
        <taxon>Thermoleophilia</taxon>
        <taxon>Solirubrobacterales</taxon>
        <taxon>environmental samples</taxon>
    </lineage>
</organism>
<proteinExistence type="predicted"/>
<evidence type="ECO:0000313" key="1">
    <source>
        <dbReference type="EMBL" id="CAA9497248.1"/>
    </source>
</evidence>
<protein>
    <submittedName>
        <fullName evidence="1">Uncharacterized protein</fullName>
    </submittedName>
</protein>
<sequence>DDRVVLAGVEALGRIADDGGAAGVAADRDPAVLLGGVRVAGLGDRAAQRHGSSRAAGDLRSAALSVAQVAGV</sequence>
<gene>
    <name evidence="1" type="ORF">AVDCRST_MAG17-1146</name>
</gene>
<feature type="non-terminal residue" evidence="1">
    <location>
        <position position="72"/>
    </location>
</feature>
<accession>A0A6J4SF27</accession>
<feature type="non-terminal residue" evidence="1">
    <location>
        <position position="1"/>
    </location>
</feature>
<dbReference type="EMBL" id="CADCVV010000078">
    <property type="protein sequence ID" value="CAA9497248.1"/>
    <property type="molecule type" value="Genomic_DNA"/>
</dbReference>
<reference evidence="1" key="1">
    <citation type="submission" date="2020-02" db="EMBL/GenBank/DDBJ databases">
        <authorList>
            <person name="Meier V. D."/>
        </authorList>
    </citation>
    <scope>NUCLEOTIDE SEQUENCE</scope>
    <source>
        <strain evidence="1">AVDCRST_MAG17</strain>
    </source>
</reference>
<name>A0A6J4SF27_9ACTN</name>
<dbReference type="AlphaFoldDB" id="A0A6J4SF27"/>